<dbReference type="InterPro" id="IPR036291">
    <property type="entry name" value="NAD(P)-bd_dom_sf"/>
</dbReference>
<dbReference type="AlphaFoldDB" id="A0A9P9INH9"/>
<dbReference type="PANTHER" id="PTHR14097">
    <property type="entry name" value="OXIDOREDUCTASE HTATIP2"/>
    <property type="match status" value="1"/>
</dbReference>
<comment type="caution">
    <text evidence="1">The sequence shown here is derived from an EMBL/GenBank/DDBJ whole genome shotgun (WGS) entry which is preliminary data.</text>
</comment>
<name>A0A9P9INH9_9HYPO</name>
<reference evidence="1" key="1">
    <citation type="journal article" date="2021" name="Nat. Commun.">
        <title>Genetic determinants of endophytism in the Arabidopsis root mycobiome.</title>
        <authorList>
            <person name="Mesny F."/>
            <person name="Miyauchi S."/>
            <person name="Thiergart T."/>
            <person name="Pickel B."/>
            <person name="Atanasova L."/>
            <person name="Karlsson M."/>
            <person name="Huettel B."/>
            <person name="Barry K.W."/>
            <person name="Haridas S."/>
            <person name="Chen C."/>
            <person name="Bauer D."/>
            <person name="Andreopoulos W."/>
            <person name="Pangilinan J."/>
            <person name="LaButti K."/>
            <person name="Riley R."/>
            <person name="Lipzen A."/>
            <person name="Clum A."/>
            <person name="Drula E."/>
            <person name="Henrissat B."/>
            <person name="Kohler A."/>
            <person name="Grigoriev I.V."/>
            <person name="Martin F.M."/>
            <person name="Hacquard S."/>
        </authorList>
    </citation>
    <scope>NUCLEOTIDE SEQUENCE</scope>
    <source>
        <strain evidence="1">MPI-CAGE-AT-0147</strain>
    </source>
</reference>
<evidence type="ECO:0000313" key="1">
    <source>
        <dbReference type="EMBL" id="KAH7129063.1"/>
    </source>
</evidence>
<sequence>MKIVVFGGNGFVAQELIRQSLNNPSVTCLVVLSRSPVKVPEGLVATKLRPVVVGGYDEYPESIRREFTCANACIWTVGITPGKAKSYDFEEVRRMSETYPLAGLRALVESNVAEHFRFLYMSGDKCERDQTKPPALIFGKFLLMRGEVENKLLSLAEQYKDKVQLQIVKPAFIFSSSTTTGLITITIAKVLRSAFSFLVALTVEEAAAAMLSQVLGGFEKETLDTKDMLRLSKKAVEKDHS</sequence>
<dbReference type="Gene3D" id="3.40.50.720">
    <property type="entry name" value="NAD(P)-binding Rossmann-like Domain"/>
    <property type="match status" value="1"/>
</dbReference>
<keyword evidence="2" id="KW-1185">Reference proteome</keyword>
<organism evidence="1 2">
    <name type="scientific">Dactylonectria macrodidyma</name>
    <dbReference type="NCBI Taxonomy" id="307937"/>
    <lineage>
        <taxon>Eukaryota</taxon>
        <taxon>Fungi</taxon>
        <taxon>Dikarya</taxon>
        <taxon>Ascomycota</taxon>
        <taxon>Pezizomycotina</taxon>
        <taxon>Sordariomycetes</taxon>
        <taxon>Hypocreomycetidae</taxon>
        <taxon>Hypocreales</taxon>
        <taxon>Nectriaceae</taxon>
        <taxon>Dactylonectria</taxon>
    </lineage>
</organism>
<accession>A0A9P9INH9</accession>
<gene>
    <name evidence="1" type="ORF">EDB81DRAFT_808657</name>
</gene>
<evidence type="ECO:0008006" key="3">
    <source>
        <dbReference type="Google" id="ProtNLM"/>
    </source>
</evidence>
<dbReference type="EMBL" id="JAGMUV010000018">
    <property type="protein sequence ID" value="KAH7129063.1"/>
    <property type="molecule type" value="Genomic_DNA"/>
</dbReference>
<dbReference type="PANTHER" id="PTHR14097:SF9">
    <property type="entry name" value="EPIMERASE, PUTATIVE (AFU_ORTHOLOGUE AFUA_8G07320)-RELATED"/>
    <property type="match status" value="1"/>
</dbReference>
<dbReference type="SUPFAM" id="SSF51735">
    <property type="entry name" value="NAD(P)-binding Rossmann-fold domains"/>
    <property type="match status" value="1"/>
</dbReference>
<protein>
    <recommendedName>
        <fullName evidence="3">NAD(P)-binding domain-containing protein</fullName>
    </recommendedName>
</protein>
<dbReference type="Proteomes" id="UP000738349">
    <property type="component" value="Unassembled WGS sequence"/>
</dbReference>
<dbReference type="OrthoDB" id="3535423at2759"/>
<evidence type="ECO:0000313" key="2">
    <source>
        <dbReference type="Proteomes" id="UP000738349"/>
    </source>
</evidence>
<proteinExistence type="predicted"/>